<dbReference type="EMBL" id="JABCRI010000018">
    <property type="protein sequence ID" value="KAF8390454.1"/>
    <property type="molecule type" value="Genomic_DNA"/>
</dbReference>
<keyword evidence="8" id="KW-0234">DNA repair</keyword>
<dbReference type="Proteomes" id="UP000655225">
    <property type="component" value="Unassembled WGS sequence"/>
</dbReference>
<comment type="caution">
    <text evidence="14">The sequence shown here is derived from an EMBL/GenBank/DDBJ whole genome shotgun (WGS) entry which is preliminary data.</text>
</comment>
<dbReference type="InterPro" id="IPR036890">
    <property type="entry name" value="HATPase_C_sf"/>
</dbReference>
<reference evidence="14 15" key="1">
    <citation type="submission" date="2020-04" db="EMBL/GenBank/DDBJ databases">
        <title>Plant Genome Project.</title>
        <authorList>
            <person name="Zhang R.-G."/>
        </authorList>
    </citation>
    <scope>NUCLEOTIDE SEQUENCE [LARGE SCALE GENOMIC DNA]</scope>
    <source>
        <strain evidence="14">YNK0</strain>
        <tissue evidence="14">Leaf</tissue>
    </source>
</reference>
<evidence type="ECO:0000256" key="7">
    <source>
        <dbReference type="ARBA" id="ARBA00023158"/>
    </source>
</evidence>
<dbReference type="SUPFAM" id="SSF53098">
    <property type="entry name" value="Ribonuclease H-like"/>
    <property type="match status" value="1"/>
</dbReference>
<feature type="domain" description="RNase H type-1" evidence="12">
    <location>
        <begin position="67"/>
        <end position="186"/>
    </location>
</feature>
<evidence type="ECO:0000256" key="9">
    <source>
        <dbReference type="ARBA" id="ARBA00023242"/>
    </source>
</evidence>
<dbReference type="GO" id="GO:0031047">
    <property type="term" value="P:regulatory ncRNA-mediated gene silencing"/>
    <property type="evidence" value="ECO:0007669"/>
    <property type="project" value="UniProtKB-KW"/>
</dbReference>
<evidence type="ECO:0008006" key="16">
    <source>
        <dbReference type="Google" id="ProtNLM"/>
    </source>
</evidence>
<name>A0A835D805_TETSI</name>
<dbReference type="PANTHER" id="PTHR23336:SF44">
    <property type="entry name" value="PROTEIN MICRORCHIDIA 6"/>
    <property type="match status" value="1"/>
</dbReference>
<accession>A0A835D805</accession>
<keyword evidence="3" id="KW-0540">Nuclease</keyword>
<dbReference type="Gene3D" id="3.30.565.10">
    <property type="entry name" value="Histidine kinase-like ATPase, C-terminal domain"/>
    <property type="match status" value="1"/>
</dbReference>
<gene>
    <name evidence="14" type="ORF">HHK36_024980</name>
</gene>
<evidence type="ECO:0000256" key="2">
    <source>
        <dbReference type="ARBA" id="ARBA00007845"/>
    </source>
</evidence>
<dbReference type="GO" id="GO:0003676">
    <property type="term" value="F:nucleic acid binding"/>
    <property type="evidence" value="ECO:0007669"/>
    <property type="project" value="InterPro"/>
</dbReference>
<dbReference type="InterPro" id="IPR041006">
    <property type="entry name" value="Morc_S5"/>
</dbReference>
<evidence type="ECO:0000256" key="8">
    <source>
        <dbReference type="ARBA" id="ARBA00023204"/>
    </source>
</evidence>
<keyword evidence="5" id="KW-0227">DNA damage</keyword>
<dbReference type="PANTHER" id="PTHR23336">
    <property type="entry name" value="ZINC FINGER CW-TYPE COILED-COIL DOMAIN PROTEIN 3"/>
    <property type="match status" value="1"/>
</dbReference>
<feature type="compositionally biased region" description="Polar residues" evidence="11">
    <location>
        <begin position="407"/>
        <end position="420"/>
    </location>
</feature>
<dbReference type="GO" id="GO:0016887">
    <property type="term" value="F:ATP hydrolysis activity"/>
    <property type="evidence" value="ECO:0007669"/>
    <property type="project" value="InterPro"/>
</dbReference>
<dbReference type="OrthoDB" id="757982at2759"/>
<dbReference type="GO" id="GO:0006281">
    <property type="term" value="P:DNA repair"/>
    <property type="evidence" value="ECO:0007669"/>
    <property type="project" value="UniProtKB-KW"/>
</dbReference>
<comment type="subcellular location">
    <subcellularLocation>
        <location evidence="1">Nucleus</location>
    </subcellularLocation>
</comment>
<dbReference type="AlphaFoldDB" id="A0A835D805"/>
<dbReference type="InterPro" id="IPR012337">
    <property type="entry name" value="RNaseH-like_sf"/>
</dbReference>
<dbReference type="InterPro" id="IPR044730">
    <property type="entry name" value="RNase_H-like_dom_plant"/>
</dbReference>
<protein>
    <recommendedName>
        <fullName evidence="16">Morc S5 domain-containing protein</fullName>
    </recommendedName>
</protein>
<keyword evidence="7" id="KW-0943">RNA-mediated gene silencing</keyword>
<dbReference type="InterPro" id="IPR045261">
    <property type="entry name" value="MORC_ATPase"/>
</dbReference>
<evidence type="ECO:0000313" key="15">
    <source>
        <dbReference type="Proteomes" id="UP000655225"/>
    </source>
</evidence>
<keyword evidence="15" id="KW-1185">Reference proteome</keyword>
<evidence type="ECO:0000256" key="11">
    <source>
        <dbReference type="SAM" id="MobiDB-lite"/>
    </source>
</evidence>
<evidence type="ECO:0000256" key="4">
    <source>
        <dbReference type="ARBA" id="ARBA00022759"/>
    </source>
</evidence>
<keyword evidence="9" id="KW-0539">Nucleus</keyword>
<organism evidence="14 15">
    <name type="scientific">Tetracentron sinense</name>
    <name type="common">Spur-leaf</name>
    <dbReference type="NCBI Taxonomy" id="13715"/>
    <lineage>
        <taxon>Eukaryota</taxon>
        <taxon>Viridiplantae</taxon>
        <taxon>Streptophyta</taxon>
        <taxon>Embryophyta</taxon>
        <taxon>Tracheophyta</taxon>
        <taxon>Spermatophyta</taxon>
        <taxon>Magnoliopsida</taxon>
        <taxon>Trochodendrales</taxon>
        <taxon>Trochodendraceae</taxon>
        <taxon>Tetracentron</taxon>
    </lineage>
</organism>
<dbReference type="Pfam" id="PF17942">
    <property type="entry name" value="Morc6_S5"/>
    <property type="match status" value="1"/>
</dbReference>
<dbReference type="Pfam" id="PF13456">
    <property type="entry name" value="RVT_3"/>
    <property type="match status" value="1"/>
</dbReference>
<dbReference type="GO" id="GO:0005634">
    <property type="term" value="C:nucleus"/>
    <property type="evidence" value="ECO:0007669"/>
    <property type="project" value="UniProtKB-SubCell"/>
</dbReference>
<evidence type="ECO:0000313" key="14">
    <source>
        <dbReference type="EMBL" id="KAF8390454.1"/>
    </source>
</evidence>
<sequence>MYLPPQNIIALIVTDTRLRFKPLSSLVVDSPRARAFFASWDIGVMLTHPTSVWCKWKAPPADHWGINTDGSVRTTMAGIRCVIRNHLGDPLVGVAGGIVPGPILVVELLAIQRGLAEAVSKGLRKVVVFSDSKGAVDAINNRVEWPWEAYQCLLRISGLMRLFDSVIVHHVFREANRAADFLSSFCHRIEEVILDPREFPSVLSRFIEDDARGCNYARINATEMAPVDAVDPFFKYDGALIGALQQTLIEPSGRPNNSQLHTRKVLLGSAAYTVPGRCSNSLYLATMRYPFVRCKGYPRPVLLFAQLNTFPTVKQLPILDWFEPVKFENPISELGLKYLALEMSFTDIVDLCSDDEIGEADVTHVKQKPDSVSATIRGKEYCNAEQLPQHKSQTLCTRQEFEENRDSNALNDGQSCSSILDQGDSPVEESSLSSASPGCPAPICRQFWKAGNYNFGLGSKVALQNGKNHLRVHPKFLHSNATSHKWAFGAIAELLDNAIQNGATFVVVDKISNPRDGRPALLIQDDGGGMDPESMRRCMSFGFSDKKSKSSIGQYGNGFKTSTMRLGADVIVFSRHMTKRTLTQSIGLLSYTFLRQTGHDRIVVPMVSLTSNHSVNLTGFVDYKLNTSTGTLGTLLRYGQEHFMSNLSRLLQWSPYTTEAELLKQVNFVNLSQFSLMMLDVKCFESSPILSSSFNSHFEFDEQFDDIGQHGTKVIIYNLWFNDDGDTELDFVSDAEDIRISGDSKTVHTGYYPVPKTISEQHIANRFHYSLRVYSSILYLRIPQSFRIILRGRVVQHHNFANDLKFPEFILYKPKVGGDMEAAVVTTIGFLKDAPHVNIHGFNIYHRNRLILPFWRVVSQITSRGRGVVGVLEANFIEPTHNKQDFEKTPLFQKLEGRLKQMTLEYWDIHCALIGYHQAKKTPPTPVPLQDSPLSRRCSSLQQPVIINHSSTAIKSPRAASAGGAIQDSVATSSHLSVGRPGQSIGNYQTCSQHGMPIKRKEQGPVVEPELVKRQARTVANATDTRHNWETQPANGIENQLKDQEATSLMEENKKLHAKCLEYEKREEELNLKMQRLRSELGEVQCEYARLLAEAQSIDAVKEEKHVHG</sequence>
<dbReference type="GO" id="GO:0031349">
    <property type="term" value="P:positive regulation of defense response"/>
    <property type="evidence" value="ECO:0007669"/>
    <property type="project" value="UniProtKB-ARBA"/>
</dbReference>
<dbReference type="Gene3D" id="3.30.420.10">
    <property type="entry name" value="Ribonuclease H-like superfamily/Ribonuclease H"/>
    <property type="match status" value="1"/>
</dbReference>
<evidence type="ECO:0000259" key="13">
    <source>
        <dbReference type="Pfam" id="PF17942"/>
    </source>
</evidence>
<feature type="domain" description="Morc S5" evidence="13">
    <location>
        <begin position="769"/>
        <end position="907"/>
    </location>
</feature>
<dbReference type="InterPro" id="IPR036397">
    <property type="entry name" value="RNaseH_sf"/>
</dbReference>
<evidence type="ECO:0000256" key="6">
    <source>
        <dbReference type="ARBA" id="ARBA00023054"/>
    </source>
</evidence>
<keyword evidence="4" id="KW-0378">Hydrolase</keyword>
<evidence type="ECO:0000259" key="12">
    <source>
        <dbReference type="Pfam" id="PF13456"/>
    </source>
</evidence>
<dbReference type="CDD" id="cd06222">
    <property type="entry name" value="RNase_H_like"/>
    <property type="match status" value="1"/>
</dbReference>
<feature type="coiled-coil region" evidence="10">
    <location>
        <begin position="1046"/>
        <end position="1094"/>
    </location>
</feature>
<comment type="similarity">
    <text evidence="2">Belongs to the MORC ATPase protein family.</text>
</comment>
<keyword evidence="6 10" id="KW-0175">Coiled coil</keyword>
<dbReference type="GO" id="GO:0004523">
    <property type="term" value="F:RNA-DNA hybrid ribonuclease activity"/>
    <property type="evidence" value="ECO:0007669"/>
    <property type="project" value="InterPro"/>
</dbReference>
<dbReference type="InterPro" id="IPR002156">
    <property type="entry name" value="RNaseH_domain"/>
</dbReference>
<evidence type="ECO:0000256" key="5">
    <source>
        <dbReference type="ARBA" id="ARBA00022763"/>
    </source>
</evidence>
<evidence type="ECO:0000256" key="3">
    <source>
        <dbReference type="ARBA" id="ARBA00022722"/>
    </source>
</evidence>
<keyword evidence="4" id="KW-0255">Endonuclease</keyword>
<evidence type="ECO:0000256" key="10">
    <source>
        <dbReference type="SAM" id="Coils"/>
    </source>
</evidence>
<dbReference type="OMA" id="MERQVIN"/>
<dbReference type="Pfam" id="PF13589">
    <property type="entry name" value="HATPase_c_3"/>
    <property type="match status" value="1"/>
</dbReference>
<proteinExistence type="inferred from homology"/>
<feature type="region of interest" description="Disordered" evidence="11">
    <location>
        <begin position="405"/>
        <end position="435"/>
    </location>
</feature>
<dbReference type="SUPFAM" id="SSF55874">
    <property type="entry name" value="ATPase domain of HSP90 chaperone/DNA topoisomerase II/histidine kinase"/>
    <property type="match status" value="1"/>
</dbReference>
<evidence type="ECO:0000256" key="1">
    <source>
        <dbReference type="ARBA" id="ARBA00004123"/>
    </source>
</evidence>